<dbReference type="PANTHER" id="PTHR46390:SF1">
    <property type="entry name" value="MANNOSE-1-PHOSPHATE GUANYLYLTRANSFERASE"/>
    <property type="match status" value="1"/>
</dbReference>
<keyword evidence="4" id="KW-1185">Reference proteome</keyword>
<proteinExistence type="predicted"/>
<evidence type="ECO:0000259" key="2">
    <source>
        <dbReference type="Pfam" id="PF22640"/>
    </source>
</evidence>
<dbReference type="InterPro" id="IPR029044">
    <property type="entry name" value="Nucleotide-diphossugar_trans"/>
</dbReference>
<dbReference type="SUPFAM" id="SSF53448">
    <property type="entry name" value="Nucleotide-diphospho-sugar transferases"/>
    <property type="match status" value="1"/>
</dbReference>
<dbReference type="InterPro" id="IPR051161">
    <property type="entry name" value="Mannose-6P_isomerase_type2"/>
</dbReference>
<dbReference type="Pfam" id="PF00483">
    <property type="entry name" value="NTP_transferase"/>
    <property type="match status" value="1"/>
</dbReference>
<dbReference type="Gene3D" id="3.90.550.10">
    <property type="entry name" value="Spore Coat Polysaccharide Biosynthesis Protein SpsA, Chain A"/>
    <property type="match status" value="1"/>
</dbReference>
<dbReference type="SUPFAM" id="SSF159283">
    <property type="entry name" value="Guanosine diphospho-D-mannose pyrophosphorylase/mannose-6-phosphate isomerase linker domain"/>
    <property type="match status" value="1"/>
</dbReference>
<evidence type="ECO:0000313" key="3">
    <source>
        <dbReference type="EMBL" id="WAS93816.1"/>
    </source>
</evidence>
<protein>
    <submittedName>
        <fullName evidence="3">Sugar phosphate nucleotidyltransferase</fullName>
    </submittedName>
</protein>
<reference evidence="3" key="1">
    <citation type="submission" date="2022-11" db="EMBL/GenBank/DDBJ databases">
        <title>Minimal conservation of predation-associated metabolite biosynthetic gene clusters underscores biosynthetic potential of Myxococcota including descriptions for ten novel species: Archangium lansinium sp. nov., Myxococcus landrumus sp. nov., Nannocystis bai.</title>
        <authorList>
            <person name="Ahearne A."/>
            <person name="Stevens C."/>
            <person name="Dowd S."/>
        </authorList>
    </citation>
    <scope>NUCLEOTIDE SEQUENCE</scope>
    <source>
        <strain evidence="3">Fl3</strain>
    </source>
</reference>
<accession>A0ABY7H3G6</accession>
<dbReference type="RefSeq" id="WP_269036166.1">
    <property type="nucleotide sequence ID" value="NZ_CP114040.1"/>
</dbReference>
<name>A0ABY7H3G6_9BACT</name>
<feature type="domain" description="MannoseP isomerase/GMP-like beta-helix" evidence="2">
    <location>
        <begin position="323"/>
        <end position="367"/>
    </location>
</feature>
<gene>
    <name evidence="3" type="ORF">O0S08_47390</name>
</gene>
<dbReference type="InterPro" id="IPR054566">
    <property type="entry name" value="ManC/GMP-like_b-helix"/>
</dbReference>
<evidence type="ECO:0000313" key="4">
    <source>
        <dbReference type="Proteomes" id="UP001164459"/>
    </source>
</evidence>
<evidence type="ECO:0000259" key="1">
    <source>
        <dbReference type="Pfam" id="PF00483"/>
    </source>
</evidence>
<dbReference type="PANTHER" id="PTHR46390">
    <property type="entry name" value="MANNOSE-1-PHOSPHATE GUANYLYLTRANSFERASE"/>
    <property type="match status" value="1"/>
</dbReference>
<dbReference type="EMBL" id="CP114040">
    <property type="protein sequence ID" value="WAS93816.1"/>
    <property type="molecule type" value="Genomic_DNA"/>
</dbReference>
<feature type="domain" description="Nucleotidyl transferase" evidence="1">
    <location>
        <begin position="4"/>
        <end position="307"/>
    </location>
</feature>
<dbReference type="InterPro" id="IPR005835">
    <property type="entry name" value="NTP_transferase_dom"/>
</dbReference>
<dbReference type="Proteomes" id="UP001164459">
    <property type="component" value="Chromosome"/>
</dbReference>
<sequence>MRIALVMAGGGGSRLWPASTPERPKQFMALRDDRRQSLLAAAVDRAAAVAGADCTFLVTTAGLAAAVRAAAPQLAPEQVIEEPCPRSTAPCVALSLVHIVERLRARGWSERQIDETALMVLPSDHHIGDEARFADLLARACDCAAETRDVVVLGVTPTRPETGYGYIERDGVPQSSQCDTACASLSLYSAVRFVEKPNLARAREFLASGRFLWNAGVCITPIGRLLAEYQRHAPALWQAFAPVISALREGEAELARARTAAAYASIQPASIDVAILEQLADLRVAASDVAWTDLGSWAAIREALPRDADGFAVHAENGAAVHVVDGHDGLVWTDGADVAIVGLDGIAVISSGGRILVCPLERAQEVRAAAEAAARHAAVRPRPKPDET</sequence>
<dbReference type="Pfam" id="PF22640">
    <property type="entry name" value="ManC_GMP_beta-helix"/>
    <property type="match status" value="1"/>
</dbReference>
<organism evidence="3 4">
    <name type="scientific">Nannocystis punicea</name>
    <dbReference type="NCBI Taxonomy" id="2995304"/>
    <lineage>
        <taxon>Bacteria</taxon>
        <taxon>Pseudomonadati</taxon>
        <taxon>Myxococcota</taxon>
        <taxon>Polyangia</taxon>
        <taxon>Nannocystales</taxon>
        <taxon>Nannocystaceae</taxon>
        <taxon>Nannocystis</taxon>
    </lineage>
</organism>